<protein>
    <submittedName>
        <fullName evidence="2">Prepilin-type cleavage/methylation domain-containing protein</fullName>
    </submittedName>
</protein>
<dbReference type="InterPro" id="IPR012902">
    <property type="entry name" value="N_methyl_site"/>
</dbReference>
<comment type="caution">
    <text evidence="2">The sequence shown here is derived from an EMBL/GenBank/DDBJ whole genome shotgun (WGS) entry which is preliminary data.</text>
</comment>
<dbReference type="AlphaFoldDB" id="A0A4U7BQV2"/>
<dbReference type="NCBIfam" id="TIGR02532">
    <property type="entry name" value="IV_pilin_GFxxxE"/>
    <property type="match status" value="1"/>
</dbReference>
<evidence type="ECO:0000256" key="1">
    <source>
        <dbReference type="ARBA" id="ARBA00022481"/>
    </source>
</evidence>
<accession>A0A4U7BQV2</accession>
<reference evidence="2 3" key="1">
    <citation type="submission" date="2018-05" db="EMBL/GenBank/DDBJ databases">
        <title>Novel Campyloabacter and Helicobacter Species and Strains.</title>
        <authorList>
            <person name="Mannion A.J."/>
            <person name="Shen Z."/>
            <person name="Fox J.G."/>
        </authorList>
    </citation>
    <scope>NUCLEOTIDE SEQUENCE [LARGE SCALE GENOMIC DNA]</scope>
    <source>
        <strain evidence="3">MIT17-664</strain>
    </source>
</reference>
<dbReference type="GO" id="GO:0015627">
    <property type="term" value="C:type II protein secretion system complex"/>
    <property type="evidence" value="ECO:0007669"/>
    <property type="project" value="InterPro"/>
</dbReference>
<dbReference type="InterPro" id="IPR045584">
    <property type="entry name" value="Pilin-like"/>
</dbReference>
<keyword evidence="1" id="KW-0488">Methylation</keyword>
<dbReference type="PRINTS" id="PR00813">
    <property type="entry name" value="BCTERIALGSPG"/>
</dbReference>
<proteinExistence type="predicted"/>
<dbReference type="GO" id="GO:0015628">
    <property type="term" value="P:protein secretion by the type II secretion system"/>
    <property type="evidence" value="ECO:0007669"/>
    <property type="project" value="InterPro"/>
</dbReference>
<dbReference type="EMBL" id="NXLZ01000009">
    <property type="protein sequence ID" value="TKX30547.1"/>
    <property type="molecule type" value="Genomic_DNA"/>
</dbReference>
<dbReference type="SUPFAM" id="SSF54523">
    <property type="entry name" value="Pili subunits"/>
    <property type="match status" value="1"/>
</dbReference>
<name>A0A4U7BQV2_9BACT</name>
<dbReference type="Gene3D" id="3.30.700.10">
    <property type="entry name" value="Glycoprotein, Type 4 Pilin"/>
    <property type="match status" value="1"/>
</dbReference>
<gene>
    <name evidence="2" type="ORF">CQA69_05670</name>
</gene>
<organism evidence="2 3">
    <name type="scientific">Campylobacter estrildidarum</name>
    <dbReference type="NCBI Taxonomy" id="2510189"/>
    <lineage>
        <taxon>Bacteria</taxon>
        <taxon>Pseudomonadati</taxon>
        <taxon>Campylobacterota</taxon>
        <taxon>Epsilonproteobacteria</taxon>
        <taxon>Campylobacterales</taxon>
        <taxon>Campylobacteraceae</taxon>
        <taxon>Campylobacter</taxon>
    </lineage>
</organism>
<keyword evidence="3" id="KW-1185">Reference proteome</keyword>
<dbReference type="RefSeq" id="WP_137620828.1">
    <property type="nucleotide sequence ID" value="NZ_NXLZ01000009.1"/>
</dbReference>
<evidence type="ECO:0000313" key="2">
    <source>
        <dbReference type="EMBL" id="TKX30547.1"/>
    </source>
</evidence>
<dbReference type="Proteomes" id="UP000308838">
    <property type="component" value="Unassembled WGS sequence"/>
</dbReference>
<dbReference type="OrthoDB" id="5363311at2"/>
<dbReference type="InterPro" id="IPR000983">
    <property type="entry name" value="Bac_GSPG_pilin"/>
</dbReference>
<sequence>MKKAFTILELVFVIIILGILAAIALPKLSSSKDEAELSKSLSNLKTLINDISIYALKNDALNTINLMSNVNGVENVDLSNFNGMKEVNFKVGDDKECLKLIFINKADFILMGISSNEASKKAIENIANGSNIDLENVDFTSTSKNKACIALSKSEVFKNLASKTYTLIGVYNVSQSNL</sequence>
<evidence type="ECO:0000313" key="3">
    <source>
        <dbReference type="Proteomes" id="UP000308838"/>
    </source>
</evidence>